<dbReference type="InterPro" id="IPR001119">
    <property type="entry name" value="SLH_dom"/>
</dbReference>
<feature type="signal peptide" evidence="3">
    <location>
        <begin position="1"/>
        <end position="31"/>
    </location>
</feature>
<dbReference type="Gene3D" id="2.60.40.10">
    <property type="entry name" value="Immunoglobulins"/>
    <property type="match status" value="1"/>
</dbReference>
<dbReference type="PROSITE" id="PS51272">
    <property type="entry name" value="SLH"/>
    <property type="match status" value="3"/>
</dbReference>
<dbReference type="PANTHER" id="PTHR43405:SF1">
    <property type="entry name" value="GLYCOSYL HYDROLASE DIGH"/>
    <property type="match status" value="1"/>
</dbReference>
<evidence type="ECO:0000256" key="1">
    <source>
        <dbReference type="ARBA" id="ARBA00022729"/>
    </source>
</evidence>
<dbReference type="InterPro" id="IPR003961">
    <property type="entry name" value="FN3_dom"/>
</dbReference>
<dbReference type="InterPro" id="IPR017853">
    <property type="entry name" value="GH"/>
</dbReference>
<organism evidence="6 7">
    <name type="scientific">Paenibacillus plantarum</name>
    <dbReference type="NCBI Taxonomy" id="2654975"/>
    <lineage>
        <taxon>Bacteria</taxon>
        <taxon>Bacillati</taxon>
        <taxon>Bacillota</taxon>
        <taxon>Bacilli</taxon>
        <taxon>Bacillales</taxon>
        <taxon>Paenibacillaceae</taxon>
        <taxon>Paenibacillus</taxon>
    </lineage>
</organism>
<keyword evidence="1 3" id="KW-0732">Signal</keyword>
<evidence type="ECO:0000259" key="4">
    <source>
        <dbReference type="PROSITE" id="PS50853"/>
    </source>
</evidence>
<dbReference type="InterPro" id="IPR003343">
    <property type="entry name" value="Big_2"/>
</dbReference>
<feature type="domain" description="SLH" evidence="5">
    <location>
        <begin position="1407"/>
        <end position="1464"/>
    </location>
</feature>
<protein>
    <submittedName>
        <fullName evidence="6">Family 10 glycosylhydrolase</fullName>
    </submittedName>
</protein>
<dbReference type="Gene3D" id="2.60.40.1080">
    <property type="match status" value="4"/>
</dbReference>
<dbReference type="PROSITE" id="PS50853">
    <property type="entry name" value="FN3"/>
    <property type="match status" value="1"/>
</dbReference>
<feature type="domain" description="SLH" evidence="5">
    <location>
        <begin position="1282"/>
        <end position="1345"/>
    </location>
</feature>
<dbReference type="EMBL" id="WHNY01000056">
    <property type="protein sequence ID" value="NOU65699.1"/>
    <property type="molecule type" value="Genomic_DNA"/>
</dbReference>
<dbReference type="Proteomes" id="UP000653578">
    <property type="component" value="Unassembled WGS sequence"/>
</dbReference>
<sequence>MFSFNRFRRQVSMMLALAILMSSFIGSHVNASENENTLPTSVNSVSVTSSTYSKIEIAAASLTITPSSTQTYSLTAYDSGGTPVQIGSDLVTWQADSSIGTISANGVLTAPAVATGFAHGYVHATYDGLTTSSLVLVGNTVATVFEDFESTVKNGKTVLSADRTTSTAPIAPPSSSVVSIVNRQADPVLYGNSSAKLSYNMLLSPPGTFGVYLSLHDLATGSLNRPIPDNPKKVGVWVYGDESMHWLRARLRNVTTSAVATIDFVPTASGINWKGWRYVTVDIPSNHKFMDLYVVETNNTKKNASVIYFDQLSVFYTNTTTFGLDIQGLTPMKVGQTRTAQAYITKKDSVAPELTTNGVTYLSSRPDIASVDGNGQVTALKSGKTSIVALYADAQPAVYELTVSDTPPVVDAIELFGSPTLEAGRTNTLLLRAAFAGQTAKLDVTADSGANMTSSNTDVAIVESNGKVKALSVGTSTITATFGGQTASYLVTVIEPVPVLTKIQLVNMHSLTIGSTLTANVNAIYNLLDQPQSPVLVSQGVTFTSSKPSVATIDASGVITASNVGVTLITATLGARTATYSLVVNQVQSAPKREMRAAWVASVENIDWPKKGVVNAEQQRQAFKDLLDSLAATGINAIITQVRPTSDALYPSELNPWSEWLTGTQGQDPGYDPLAFMIEEARKRNMEFHAWFNPYRIRNDQDTSKLAANSPAKLHPEWVVDYGGKLGYNPGIPAVKQYVIDSVMEVVKKYDIDGVHFDDYFYPYPVTGVDYPDSAEFAQYGTGLSLGDWRRHNVDSLIQELSQEIKLEKPYVQFGISPFGIWKNKSVSPDGSDTNGLQSYDTIYADTVKWIQQGWIDYVTPQLYWYINYGPAAYDKLVDWWKEQVKGRNVNLYTGNGVYKVGEDLDPNWQDPEQIPNQIKYNRNFADVKGTMLFGASSVLNNPLGVKDNLANSLFRYPALLPQMSWLDAIAPDALQEVSAQSARSGVNLNWRDAQSDTAYYVIYRAHGGTAPDINDPATILKQVRKQPDTAQSIVDTSAISSETYSYIVTAVDRLHNESPASESKTITYVQPEADPDPVPQPGQGSVLPSAPTTDVQVIQASELQSTNENQVTITVKPNVETIQLPAHTASLLGGSKDLVLQLNALSIIIPNSVLTVAERVVPSNDNTSKLIFSVIPVSGDQLTSLENKGEIKHGAKLHAAAVYHLKLTVQSSDGTSSEINTFVNPMRFTFTVPQGIDASKAQVYYVAENGELAYVDGQLSNDKSSITASISHFSTYGIFEFNKTYNDVANGHWAYTAVDDLSRKLIVNGVDDQSFGPERSVTRAEFTALLVRALGMKEATATPYQDVQSSDWFASEVAIAHKLGIVTGMTDTIFDPNGTVSREQMATMLVRAYLINHPHVKELSGDSKFSDFMSVQEWAKPFVNQAAQLGLVTGREMNVFAPSAILNRAESAQAIFNLLHLIK</sequence>
<feature type="chain" id="PRO_5046757545" evidence="3">
    <location>
        <begin position="32"/>
        <end position="1464"/>
    </location>
</feature>
<name>A0ABX1XB99_9BACL</name>
<dbReference type="Pfam" id="PF00395">
    <property type="entry name" value="SLH"/>
    <property type="match status" value="3"/>
</dbReference>
<dbReference type="InterPro" id="IPR052177">
    <property type="entry name" value="Divisome_Glycosyl_Hydrolase"/>
</dbReference>
<evidence type="ECO:0000256" key="3">
    <source>
        <dbReference type="SAM" id="SignalP"/>
    </source>
</evidence>
<dbReference type="Gene3D" id="3.20.20.80">
    <property type="entry name" value="Glycosidases"/>
    <property type="match status" value="1"/>
</dbReference>
<gene>
    <name evidence="6" type="ORF">GC096_16820</name>
</gene>
<dbReference type="InterPro" id="IPR008964">
    <property type="entry name" value="Invasin/intimin_cell_adhesion"/>
</dbReference>
<dbReference type="Pfam" id="PF02368">
    <property type="entry name" value="Big_2"/>
    <property type="match status" value="1"/>
</dbReference>
<dbReference type="RefSeq" id="WP_171631780.1">
    <property type="nucleotide sequence ID" value="NZ_WHNY01000056.1"/>
</dbReference>
<comment type="caution">
    <text evidence="6">The sequence shown here is derived from an EMBL/GenBank/DDBJ whole genome shotgun (WGS) entry which is preliminary data.</text>
</comment>
<accession>A0ABX1XB99</accession>
<proteinExistence type="predicted"/>
<keyword evidence="7" id="KW-1185">Reference proteome</keyword>
<reference evidence="6 7" key="1">
    <citation type="submission" date="2019-10" db="EMBL/GenBank/DDBJ databases">
        <title>Description of Paenibacillus humi sp. nov.</title>
        <authorList>
            <person name="Carlier A."/>
            <person name="Qi S."/>
        </authorList>
    </citation>
    <scope>NUCLEOTIDE SEQUENCE [LARGE SCALE GENOMIC DNA]</scope>
    <source>
        <strain evidence="6 7">LMG 31461</strain>
    </source>
</reference>
<evidence type="ECO:0000256" key="2">
    <source>
        <dbReference type="SAM" id="MobiDB-lite"/>
    </source>
</evidence>
<dbReference type="Pfam" id="PF02638">
    <property type="entry name" value="GHL10"/>
    <property type="match status" value="1"/>
</dbReference>
<dbReference type="SUPFAM" id="SSF51445">
    <property type="entry name" value="(Trans)glycosidases"/>
    <property type="match status" value="1"/>
</dbReference>
<feature type="domain" description="Fibronectin type-III" evidence="4">
    <location>
        <begin position="971"/>
        <end position="1073"/>
    </location>
</feature>
<evidence type="ECO:0000259" key="5">
    <source>
        <dbReference type="PROSITE" id="PS51272"/>
    </source>
</evidence>
<dbReference type="InterPro" id="IPR003790">
    <property type="entry name" value="GHL10"/>
</dbReference>
<dbReference type="InterPro" id="IPR013783">
    <property type="entry name" value="Ig-like_fold"/>
</dbReference>
<feature type="domain" description="SLH" evidence="5">
    <location>
        <begin position="1346"/>
        <end position="1404"/>
    </location>
</feature>
<dbReference type="SUPFAM" id="SSF49373">
    <property type="entry name" value="Invasin/intimin cell-adhesion fragments"/>
    <property type="match status" value="3"/>
</dbReference>
<dbReference type="PANTHER" id="PTHR43405">
    <property type="entry name" value="GLYCOSYL HYDROLASE DIGH"/>
    <property type="match status" value="1"/>
</dbReference>
<feature type="region of interest" description="Disordered" evidence="2">
    <location>
        <begin position="1071"/>
        <end position="1092"/>
    </location>
</feature>
<evidence type="ECO:0000313" key="6">
    <source>
        <dbReference type="EMBL" id="NOU65699.1"/>
    </source>
</evidence>
<dbReference type="SMART" id="SM00635">
    <property type="entry name" value="BID_2"/>
    <property type="match status" value="4"/>
</dbReference>
<evidence type="ECO:0000313" key="7">
    <source>
        <dbReference type="Proteomes" id="UP000653578"/>
    </source>
</evidence>